<dbReference type="InterPro" id="IPR005829">
    <property type="entry name" value="Sugar_transporter_CS"/>
</dbReference>
<evidence type="ECO:0000256" key="6">
    <source>
        <dbReference type="ARBA" id="ARBA00023136"/>
    </source>
</evidence>
<feature type="transmembrane region" description="Helical" evidence="8">
    <location>
        <begin position="129"/>
        <end position="151"/>
    </location>
</feature>
<dbReference type="InterPro" id="IPR020846">
    <property type="entry name" value="MFS_dom"/>
</dbReference>
<dbReference type="GO" id="GO:0022857">
    <property type="term" value="F:transmembrane transporter activity"/>
    <property type="evidence" value="ECO:0007669"/>
    <property type="project" value="InterPro"/>
</dbReference>
<dbReference type="InterPro" id="IPR011701">
    <property type="entry name" value="MFS"/>
</dbReference>
<feature type="domain" description="Major facilitator superfamily (MFS) profile" evidence="9">
    <location>
        <begin position="1"/>
        <end position="181"/>
    </location>
</feature>
<dbReference type="EMBL" id="CP050692">
    <property type="protein sequence ID" value="QIT48701.1"/>
    <property type="molecule type" value="Genomic_DNA"/>
</dbReference>
<keyword evidence="5 8" id="KW-1133">Transmembrane helix</keyword>
<dbReference type="InterPro" id="IPR050171">
    <property type="entry name" value="MFS_Transporters"/>
</dbReference>
<evidence type="ECO:0000256" key="1">
    <source>
        <dbReference type="ARBA" id="ARBA00004651"/>
    </source>
</evidence>
<feature type="transmembrane region" description="Helical" evidence="8">
    <location>
        <begin position="355"/>
        <end position="376"/>
    </location>
</feature>
<evidence type="ECO:0000256" key="7">
    <source>
        <dbReference type="SAM" id="MobiDB-lite"/>
    </source>
</evidence>
<evidence type="ECO:0000256" key="5">
    <source>
        <dbReference type="ARBA" id="ARBA00022989"/>
    </source>
</evidence>
<feature type="compositionally biased region" description="Basic residues" evidence="7">
    <location>
        <begin position="402"/>
        <end position="419"/>
    </location>
</feature>
<keyword evidence="6 8" id="KW-0472">Membrane</keyword>
<dbReference type="Pfam" id="PF07690">
    <property type="entry name" value="MFS_1"/>
    <property type="match status" value="1"/>
</dbReference>
<evidence type="ECO:0000313" key="10">
    <source>
        <dbReference type="EMBL" id="QIT48701.1"/>
    </source>
</evidence>
<dbReference type="SUPFAM" id="SSF103473">
    <property type="entry name" value="MFS general substrate transporter"/>
    <property type="match status" value="1"/>
</dbReference>
<feature type="transmembrane region" description="Helical" evidence="8">
    <location>
        <begin position="237"/>
        <end position="255"/>
    </location>
</feature>
<feature type="transmembrane region" description="Helical" evidence="8">
    <location>
        <begin position="35"/>
        <end position="57"/>
    </location>
</feature>
<dbReference type="AlphaFoldDB" id="A0AAE6YFJ5"/>
<dbReference type="Proteomes" id="UP000502504">
    <property type="component" value="Chromosome"/>
</dbReference>
<dbReference type="InterPro" id="IPR036259">
    <property type="entry name" value="MFS_trans_sf"/>
</dbReference>
<evidence type="ECO:0000313" key="11">
    <source>
        <dbReference type="Proteomes" id="UP000502504"/>
    </source>
</evidence>
<dbReference type="PROSITE" id="PS50850">
    <property type="entry name" value="MFS"/>
    <property type="match status" value="1"/>
</dbReference>
<accession>A0AAE6YFJ5</accession>
<feature type="transmembrane region" description="Helical" evidence="8">
    <location>
        <begin position="202"/>
        <end position="225"/>
    </location>
</feature>
<feature type="compositionally biased region" description="Low complexity" evidence="7">
    <location>
        <begin position="420"/>
        <end position="430"/>
    </location>
</feature>
<feature type="transmembrane region" description="Helical" evidence="8">
    <location>
        <begin position="157"/>
        <end position="177"/>
    </location>
</feature>
<evidence type="ECO:0000256" key="2">
    <source>
        <dbReference type="ARBA" id="ARBA00022448"/>
    </source>
</evidence>
<feature type="region of interest" description="Disordered" evidence="7">
    <location>
        <begin position="396"/>
        <end position="430"/>
    </location>
</feature>
<keyword evidence="4 8" id="KW-0812">Transmembrane</keyword>
<keyword evidence="2" id="KW-0813">Transport</keyword>
<keyword evidence="3" id="KW-1003">Cell membrane</keyword>
<comment type="subcellular location">
    <subcellularLocation>
        <location evidence="1">Cell membrane</location>
        <topology evidence="1">Multi-pass membrane protein</topology>
    </subcellularLocation>
</comment>
<sequence>MPRAVRLLIVARAVNRLGAFSLPFLTVLLTTDFGAGTAVAGYIGAAFGLATIPSRLVGGRLADRIGRRRTMVTGLTGCAVAQLGIAASDGLVPVACFAVLLGLAFEIYEPPSQAMIADVVAPGEQVRAYGLLNAALAVAGMGAGLLAAGLGRWDLRWLFVADALTCLLCALTVHLVLPADHVTAATAAGEAAGVAPWRDRSLLVMLAAGTLFAVAHLQIAIGVPLSLEARGLQPADAGLLFAVSALTLTAGQPLLRLRPLAALPTPTAFAGGYLLMALGLAGYALAHGLLGHLAATVTWSAGDLLLVGRAYALVAHLAPVGGTARYLAVYGTSWGVAGVVAPLAGTQLLDRAGAGGLWCAMSSACLVLALVHPAWIRAADDGTRGRWLRSSWVAGRPGGRSLRSRGRGRRPGGRRRGRLRGPSGCCRRSP</sequence>
<gene>
    <name evidence="10" type="ORF">HCX60_02480</name>
</gene>
<proteinExistence type="predicted"/>
<feature type="transmembrane region" description="Helical" evidence="8">
    <location>
        <begin position="91"/>
        <end position="108"/>
    </location>
</feature>
<feature type="transmembrane region" description="Helical" evidence="8">
    <location>
        <begin position="267"/>
        <end position="286"/>
    </location>
</feature>
<dbReference type="Gene3D" id="1.20.1250.20">
    <property type="entry name" value="MFS general substrate transporter like domains"/>
    <property type="match status" value="1"/>
</dbReference>
<evidence type="ECO:0000256" key="3">
    <source>
        <dbReference type="ARBA" id="ARBA00022475"/>
    </source>
</evidence>
<dbReference type="PANTHER" id="PTHR23517:SF2">
    <property type="entry name" value="MULTIDRUG RESISTANCE PROTEIN MDTH"/>
    <property type="match status" value="1"/>
</dbReference>
<reference evidence="10 11" key="1">
    <citation type="submission" date="2020-03" db="EMBL/GenBank/DDBJ databases">
        <title>Is there a link between lipid content and antibiotic production in Streptomyces?</title>
        <authorList>
            <person name="David M."/>
            <person name="Lejeune C."/>
            <person name="Abreu S."/>
            <person name="Thibessard A."/>
            <person name="Leblond P."/>
            <person name="Chaminade P."/>
            <person name="Virolle M.-J."/>
        </authorList>
    </citation>
    <scope>NUCLEOTIDE SEQUENCE [LARGE SCALE GENOMIC DNA]</scope>
    <source>
        <strain evidence="10 11">DSM 41481</strain>
    </source>
</reference>
<feature type="transmembrane region" description="Helical" evidence="8">
    <location>
        <begin position="326"/>
        <end position="349"/>
    </location>
</feature>
<dbReference type="PANTHER" id="PTHR23517">
    <property type="entry name" value="RESISTANCE PROTEIN MDTM, PUTATIVE-RELATED-RELATED"/>
    <property type="match status" value="1"/>
</dbReference>
<dbReference type="PROSITE" id="PS00216">
    <property type="entry name" value="SUGAR_TRANSPORT_1"/>
    <property type="match status" value="1"/>
</dbReference>
<feature type="transmembrane region" description="Helical" evidence="8">
    <location>
        <begin position="7"/>
        <end position="29"/>
    </location>
</feature>
<evidence type="ECO:0000256" key="8">
    <source>
        <dbReference type="SAM" id="Phobius"/>
    </source>
</evidence>
<organism evidence="10 11">
    <name type="scientific">Streptomyces antibioticus</name>
    <dbReference type="NCBI Taxonomy" id="1890"/>
    <lineage>
        <taxon>Bacteria</taxon>
        <taxon>Bacillati</taxon>
        <taxon>Actinomycetota</taxon>
        <taxon>Actinomycetes</taxon>
        <taxon>Kitasatosporales</taxon>
        <taxon>Streptomycetaceae</taxon>
        <taxon>Streptomyces</taxon>
    </lineage>
</organism>
<protein>
    <submittedName>
        <fullName evidence="10">MFS transporter</fullName>
    </submittedName>
</protein>
<evidence type="ECO:0000259" key="9">
    <source>
        <dbReference type="PROSITE" id="PS50850"/>
    </source>
</evidence>
<evidence type="ECO:0000256" key="4">
    <source>
        <dbReference type="ARBA" id="ARBA00022692"/>
    </source>
</evidence>
<dbReference type="GO" id="GO:0005886">
    <property type="term" value="C:plasma membrane"/>
    <property type="evidence" value="ECO:0007669"/>
    <property type="project" value="UniProtKB-SubCell"/>
</dbReference>
<name>A0AAE6YFJ5_STRAT</name>